<dbReference type="STRING" id="39692.BST38_26350"/>
<dbReference type="GO" id="GO:0000166">
    <property type="term" value="F:nucleotide binding"/>
    <property type="evidence" value="ECO:0007669"/>
    <property type="project" value="InterPro"/>
</dbReference>
<dbReference type="Pfam" id="PF01408">
    <property type="entry name" value="GFO_IDH_MocA"/>
    <property type="match status" value="1"/>
</dbReference>
<sequence length="320" mass="34562">MTLRIGILGASRIAESAIVEPARELGHRLVAVAARDPLRADVFADKYGVERVLPTYQDVVSDPEVDVIYNPLANALHAPWNLAAVAAGKPVLSEKPFARDRAEAARVAAAADAAGVTVMEGFHYLFHPANQRALALAGDGTLGELTRVEVRMGMPEPQPDDPRWSLELAGGALMDLGCYGLHVLRRFGAPSVVSATAVQRTPGVDERFDAELVFPSGLTGFTSNSMVEDEYSFTLRLIGTRGEAFVHNFIKPPDDDRLTVRTEDGTTVERFGPRASYTYQLEAFAEHVRHGAPLPLDTADAVANMALIDDVYRAAGMAPR</sequence>
<feature type="domain" description="GFO/IDH/MocA-like oxidoreductase" evidence="4">
    <location>
        <begin position="131"/>
        <end position="243"/>
    </location>
</feature>
<dbReference type="SUPFAM" id="SSF51735">
    <property type="entry name" value="NAD(P)-binding Rossmann-fold domains"/>
    <property type="match status" value="1"/>
</dbReference>
<evidence type="ECO:0000256" key="1">
    <source>
        <dbReference type="ARBA" id="ARBA00010928"/>
    </source>
</evidence>
<dbReference type="Proteomes" id="UP000252008">
    <property type="component" value="Unassembled WGS sequence"/>
</dbReference>
<dbReference type="GO" id="GO:0016491">
    <property type="term" value="F:oxidoreductase activity"/>
    <property type="evidence" value="ECO:0007669"/>
    <property type="project" value="UniProtKB-KW"/>
</dbReference>
<gene>
    <name evidence="5" type="ORF">MPP7335_04804</name>
</gene>
<dbReference type="Pfam" id="PF22725">
    <property type="entry name" value="GFO_IDH_MocA_C3"/>
    <property type="match status" value="1"/>
</dbReference>
<keyword evidence="6" id="KW-1185">Reference proteome</keyword>
<evidence type="ECO:0000259" key="4">
    <source>
        <dbReference type="Pfam" id="PF22725"/>
    </source>
</evidence>
<keyword evidence="2" id="KW-0560">Oxidoreductase</keyword>
<dbReference type="InterPro" id="IPR055170">
    <property type="entry name" value="GFO_IDH_MocA-like_dom"/>
</dbReference>
<comment type="similarity">
    <text evidence="1">Belongs to the Gfo/Idh/MocA family.</text>
</comment>
<dbReference type="InterPro" id="IPR036291">
    <property type="entry name" value="NAD(P)-bd_dom_sf"/>
</dbReference>
<dbReference type="EMBL" id="UEGS01000001">
    <property type="protein sequence ID" value="SRX83035.1"/>
    <property type="molecule type" value="Genomic_DNA"/>
</dbReference>
<dbReference type="Gene3D" id="3.40.50.720">
    <property type="entry name" value="NAD(P)-binding Rossmann-like Domain"/>
    <property type="match status" value="1"/>
</dbReference>
<dbReference type="SUPFAM" id="SSF55347">
    <property type="entry name" value="Glyceraldehyde-3-phosphate dehydrogenase-like, C-terminal domain"/>
    <property type="match status" value="1"/>
</dbReference>
<feature type="domain" description="Gfo/Idh/MocA-like oxidoreductase N-terminal" evidence="3">
    <location>
        <begin position="3"/>
        <end position="122"/>
    </location>
</feature>
<evidence type="ECO:0000313" key="5">
    <source>
        <dbReference type="EMBL" id="SRX83035.1"/>
    </source>
</evidence>
<dbReference type="PANTHER" id="PTHR22604">
    <property type="entry name" value="OXIDOREDUCTASES"/>
    <property type="match status" value="1"/>
</dbReference>
<accession>A0A375YPF7</accession>
<evidence type="ECO:0000256" key="2">
    <source>
        <dbReference type="ARBA" id="ARBA00023002"/>
    </source>
</evidence>
<dbReference type="PANTHER" id="PTHR22604:SF105">
    <property type="entry name" value="TRANS-1,2-DIHYDROBENZENE-1,2-DIOL DEHYDROGENASE"/>
    <property type="match status" value="1"/>
</dbReference>
<dbReference type="InterPro" id="IPR000683">
    <property type="entry name" value="Gfo/Idh/MocA-like_OxRdtase_N"/>
</dbReference>
<proteinExistence type="inferred from homology"/>
<evidence type="ECO:0000313" key="6">
    <source>
        <dbReference type="Proteomes" id="UP000252008"/>
    </source>
</evidence>
<protein>
    <submittedName>
        <fullName evidence="5">Oxidoreductase domain-containing protein [Geodermatophilus obscurus DSM]</fullName>
    </submittedName>
</protein>
<name>A0A375YPF7_MYCPF</name>
<evidence type="ECO:0000259" key="3">
    <source>
        <dbReference type="Pfam" id="PF01408"/>
    </source>
</evidence>
<dbReference type="Gene3D" id="3.30.360.10">
    <property type="entry name" value="Dihydrodipicolinate Reductase, domain 2"/>
    <property type="match status" value="1"/>
</dbReference>
<dbReference type="InterPro" id="IPR050984">
    <property type="entry name" value="Gfo/Idh/MocA_domain"/>
</dbReference>
<organism evidence="5 6">
    <name type="scientific">Mycolicibacterium parafortuitum</name>
    <name type="common">Mycobacterium parafortuitum</name>
    <dbReference type="NCBI Taxonomy" id="39692"/>
    <lineage>
        <taxon>Bacteria</taxon>
        <taxon>Bacillati</taxon>
        <taxon>Actinomycetota</taxon>
        <taxon>Actinomycetes</taxon>
        <taxon>Mycobacteriales</taxon>
        <taxon>Mycobacteriaceae</taxon>
        <taxon>Mycolicibacterium</taxon>
    </lineage>
</organism>
<dbReference type="RefSeq" id="WP_083146459.1">
    <property type="nucleotide sequence ID" value="NZ_MVID01000035.1"/>
</dbReference>
<dbReference type="AlphaFoldDB" id="A0A375YPF7"/>
<reference evidence="5 6" key="1">
    <citation type="submission" date="2018-05" db="EMBL/GenBank/DDBJ databases">
        <authorList>
            <consortium name="IHU Genomes"/>
        </authorList>
    </citation>
    <scope>NUCLEOTIDE SEQUENCE [LARGE SCALE GENOMIC DNA]</scope>
    <source>
        <strain evidence="5 6">P7335</strain>
    </source>
</reference>